<name>G5JNU8_STRCG</name>
<organism evidence="1 2">
    <name type="scientific">Streptococcus criceti HS-6</name>
    <dbReference type="NCBI Taxonomy" id="873449"/>
    <lineage>
        <taxon>Bacteria</taxon>
        <taxon>Bacillati</taxon>
        <taxon>Bacillota</taxon>
        <taxon>Bacilli</taxon>
        <taxon>Lactobacillales</taxon>
        <taxon>Streptococcaceae</taxon>
        <taxon>Streptococcus</taxon>
    </lineage>
</organism>
<reference evidence="1" key="1">
    <citation type="submission" date="2011-07" db="EMBL/GenBank/DDBJ databases">
        <authorList>
            <person name="Stanhope M.J."/>
            <person name="Durkin A.S."/>
            <person name="Hostetler J."/>
            <person name="Kim M."/>
            <person name="Radune D."/>
            <person name="Singh I."/>
            <person name="Town C.D."/>
        </authorList>
    </citation>
    <scope>NUCLEOTIDE SEQUENCE [LARGE SCALE GENOMIC DNA]</scope>
    <source>
        <strain evidence="1">HS-6</strain>
    </source>
</reference>
<protein>
    <submittedName>
        <fullName evidence="1">Uncharacterized protein</fullName>
    </submittedName>
</protein>
<proteinExistence type="predicted"/>
<evidence type="ECO:0000313" key="2">
    <source>
        <dbReference type="Proteomes" id="UP000004322"/>
    </source>
</evidence>
<dbReference type="STRING" id="873449.STRCR_0261"/>
<sequence>MITSPQLLVVNKGLVLSEAAYLSDYPITTGDYLRLEEL</sequence>
<dbReference type="AlphaFoldDB" id="G5JNU8"/>
<evidence type="ECO:0000313" key="1">
    <source>
        <dbReference type="EMBL" id="EHI74905.1"/>
    </source>
</evidence>
<keyword evidence="2" id="KW-1185">Reference proteome</keyword>
<comment type="caution">
    <text evidence="1">The sequence shown here is derived from an EMBL/GenBank/DDBJ whole genome shotgun (WGS) entry which is preliminary data.</text>
</comment>
<dbReference type="Proteomes" id="UP000004322">
    <property type="component" value="Unassembled WGS sequence"/>
</dbReference>
<accession>G5JNU8</accession>
<gene>
    <name evidence="1" type="ORF">STRCR_0261</name>
</gene>
<dbReference type="Gene3D" id="3.10.20.90">
    <property type="entry name" value="Phosphatidylinositol 3-kinase Catalytic Subunit, Chain A, domain 1"/>
    <property type="match status" value="1"/>
</dbReference>
<dbReference type="EMBL" id="AEUV02000002">
    <property type="protein sequence ID" value="EHI74905.1"/>
    <property type="molecule type" value="Genomic_DNA"/>
</dbReference>